<evidence type="ECO:0000259" key="5">
    <source>
        <dbReference type="PROSITE" id="PS51462"/>
    </source>
</evidence>
<evidence type="ECO:0000256" key="1">
    <source>
        <dbReference type="ARBA" id="ARBA00001946"/>
    </source>
</evidence>
<keyword evidence="4" id="KW-0460">Magnesium</keyword>
<feature type="domain" description="Nudix hydrolase" evidence="5">
    <location>
        <begin position="4"/>
        <end position="128"/>
    </location>
</feature>
<dbReference type="GO" id="GO:0016462">
    <property type="term" value="F:pyrophosphatase activity"/>
    <property type="evidence" value="ECO:0007669"/>
    <property type="project" value="InterPro"/>
</dbReference>
<dbReference type="KEGG" id="uam:UABAM_06389"/>
<dbReference type="Gene3D" id="3.90.79.10">
    <property type="entry name" value="Nucleoside Triphosphate Pyrophosphohydrolase"/>
    <property type="match status" value="1"/>
</dbReference>
<dbReference type="Pfam" id="PF00293">
    <property type="entry name" value="NUDIX"/>
    <property type="match status" value="1"/>
</dbReference>
<dbReference type="Proteomes" id="UP000326354">
    <property type="component" value="Chromosome"/>
</dbReference>
<keyword evidence="7" id="KW-1185">Reference proteome</keyword>
<protein>
    <submittedName>
        <fullName evidence="6">DNA mismatch repair protein MutT</fullName>
    </submittedName>
</protein>
<evidence type="ECO:0000256" key="2">
    <source>
        <dbReference type="ARBA" id="ARBA00022723"/>
    </source>
</evidence>
<comment type="cofactor">
    <cofactor evidence="1">
        <name>Mg(2+)</name>
        <dbReference type="ChEBI" id="CHEBI:18420"/>
    </cofactor>
</comment>
<accession>A0A5S9ITP9</accession>
<keyword evidence="2" id="KW-0479">Metal-binding</keyword>
<dbReference type="GO" id="GO:0005737">
    <property type="term" value="C:cytoplasm"/>
    <property type="evidence" value="ECO:0007669"/>
    <property type="project" value="TreeGrafter"/>
</dbReference>
<dbReference type="InterPro" id="IPR000086">
    <property type="entry name" value="NUDIX_hydrolase_dom"/>
</dbReference>
<evidence type="ECO:0000313" key="6">
    <source>
        <dbReference type="EMBL" id="BBM87973.1"/>
    </source>
</evidence>
<dbReference type="PANTHER" id="PTHR12629:SF0">
    <property type="entry name" value="DIPHOSPHOINOSITOL-POLYPHOSPHATE DIPHOSPHATASE"/>
    <property type="match status" value="1"/>
</dbReference>
<dbReference type="OrthoDB" id="276477at2"/>
<reference evidence="6 7" key="1">
    <citation type="submission" date="2019-08" db="EMBL/GenBank/DDBJ databases">
        <title>Complete genome sequence of Candidatus Uab amorphum.</title>
        <authorList>
            <person name="Shiratori T."/>
            <person name="Suzuki S."/>
            <person name="Kakizawa Y."/>
            <person name="Ishida K."/>
        </authorList>
    </citation>
    <scope>NUCLEOTIDE SEQUENCE [LARGE SCALE GENOMIC DNA]</scope>
    <source>
        <strain evidence="6 7">SRT547</strain>
    </source>
</reference>
<sequence length="141" mass="16370">MSTNYQQACAIPYRMEDKAIYFCLITSRNHGDWIFPKGCIDGEETPQETALKEANEEAGLEGEIVTDLGAFTYHKRGFDLLTSVQLMRVTHCKNTWLELDRKRCWVSSSKAQKRIERVEMQKALQKAIDWLSQQQTHNQNQ</sequence>
<dbReference type="GO" id="GO:0046872">
    <property type="term" value="F:metal ion binding"/>
    <property type="evidence" value="ECO:0007669"/>
    <property type="project" value="UniProtKB-KW"/>
</dbReference>
<proteinExistence type="predicted"/>
<evidence type="ECO:0000313" key="7">
    <source>
        <dbReference type="Proteomes" id="UP000326354"/>
    </source>
</evidence>
<dbReference type="PANTHER" id="PTHR12629">
    <property type="entry name" value="DIPHOSPHOINOSITOL POLYPHOSPHATE PHOSPHOHYDROLASE"/>
    <property type="match status" value="1"/>
</dbReference>
<dbReference type="RefSeq" id="WP_151972029.1">
    <property type="nucleotide sequence ID" value="NZ_AP019860.1"/>
</dbReference>
<name>A0A5S9ITP9_UABAM</name>
<evidence type="ECO:0000256" key="4">
    <source>
        <dbReference type="ARBA" id="ARBA00022842"/>
    </source>
</evidence>
<dbReference type="EMBL" id="AP019860">
    <property type="protein sequence ID" value="BBM87973.1"/>
    <property type="molecule type" value="Genomic_DNA"/>
</dbReference>
<gene>
    <name evidence="6" type="ORF">UABAM_06389</name>
</gene>
<dbReference type="InterPro" id="IPR015797">
    <property type="entry name" value="NUDIX_hydrolase-like_dom_sf"/>
</dbReference>
<keyword evidence="3" id="KW-0378">Hydrolase</keyword>
<dbReference type="SUPFAM" id="SSF55811">
    <property type="entry name" value="Nudix"/>
    <property type="match status" value="1"/>
</dbReference>
<dbReference type="PROSITE" id="PS51462">
    <property type="entry name" value="NUDIX"/>
    <property type="match status" value="1"/>
</dbReference>
<dbReference type="CDD" id="cd04666">
    <property type="entry name" value="NUDIX_DIPP2_like_Nudt4"/>
    <property type="match status" value="1"/>
</dbReference>
<dbReference type="InterPro" id="IPR047198">
    <property type="entry name" value="DDP-like_NUDIX"/>
</dbReference>
<organism evidence="6 7">
    <name type="scientific">Uabimicrobium amorphum</name>
    <dbReference type="NCBI Taxonomy" id="2596890"/>
    <lineage>
        <taxon>Bacteria</taxon>
        <taxon>Pseudomonadati</taxon>
        <taxon>Planctomycetota</taxon>
        <taxon>Candidatus Uabimicrobiia</taxon>
        <taxon>Candidatus Uabimicrobiales</taxon>
        <taxon>Candidatus Uabimicrobiaceae</taxon>
        <taxon>Candidatus Uabimicrobium</taxon>
    </lineage>
</organism>
<evidence type="ECO:0000256" key="3">
    <source>
        <dbReference type="ARBA" id="ARBA00022801"/>
    </source>
</evidence>
<dbReference type="AlphaFoldDB" id="A0A5S9ITP9"/>